<dbReference type="PIRSF" id="PIRSF003113">
    <property type="entry name" value="BolA"/>
    <property type="match status" value="1"/>
</dbReference>
<dbReference type="RefSeq" id="WP_201562022.1">
    <property type="nucleotide sequence ID" value="NZ_CAJGZK010000006.1"/>
</dbReference>
<sequence length="114" mass="12536">MTTITPTTNITPTADALSHQLQELQPLHMQLVNESMNHAGYFDGKESHFKLIMVSDAFTGKRLVARHQMVYHLADALLTSKGGQIHALAIHAYTPTEWQGQNPDSPLCAGQNKG</sequence>
<organism evidence="3 4">
    <name type="scientific">Psychrobacter glacincola</name>
    <dbReference type="NCBI Taxonomy" id="56810"/>
    <lineage>
        <taxon>Bacteria</taxon>
        <taxon>Pseudomonadati</taxon>
        <taxon>Pseudomonadota</taxon>
        <taxon>Gammaproteobacteria</taxon>
        <taxon>Moraxellales</taxon>
        <taxon>Moraxellaceae</taxon>
        <taxon>Psychrobacter</taxon>
    </lineage>
</organism>
<evidence type="ECO:0000313" key="4">
    <source>
        <dbReference type="Proteomes" id="UP001596264"/>
    </source>
</evidence>
<reference evidence="4" key="1">
    <citation type="journal article" date="2019" name="Int. J. Syst. Evol. Microbiol.">
        <title>The Global Catalogue of Microorganisms (GCM) 10K type strain sequencing project: providing services to taxonomists for standard genome sequencing and annotation.</title>
        <authorList>
            <consortium name="The Broad Institute Genomics Platform"/>
            <consortium name="The Broad Institute Genome Sequencing Center for Infectious Disease"/>
            <person name="Wu L."/>
            <person name="Ma J."/>
        </authorList>
    </citation>
    <scope>NUCLEOTIDE SEQUENCE [LARGE SCALE GENOMIC DNA]</scope>
    <source>
        <strain evidence="4">CCM 2050</strain>
    </source>
</reference>
<dbReference type="SUPFAM" id="SSF82657">
    <property type="entry name" value="BolA-like"/>
    <property type="match status" value="1"/>
</dbReference>
<dbReference type="EMBL" id="JBHSTZ010000031">
    <property type="protein sequence ID" value="MFC6381831.1"/>
    <property type="molecule type" value="Genomic_DNA"/>
</dbReference>
<evidence type="ECO:0000256" key="2">
    <source>
        <dbReference type="RuleBase" id="RU003860"/>
    </source>
</evidence>
<dbReference type="PANTHER" id="PTHR46229">
    <property type="entry name" value="BOLA TRANSCRIPTION REGULATOR"/>
    <property type="match status" value="1"/>
</dbReference>
<gene>
    <name evidence="3" type="ORF">ACFP58_10245</name>
</gene>
<proteinExistence type="inferred from homology"/>
<dbReference type="Gene3D" id="3.10.20.90">
    <property type="entry name" value="Phosphatidylinositol 3-kinase Catalytic Subunit, Chain A, domain 1"/>
    <property type="match status" value="1"/>
</dbReference>
<protein>
    <submittedName>
        <fullName evidence="3">BolA family protein</fullName>
    </submittedName>
</protein>
<dbReference type="InterPro" id="IPR050961">
    <property type="entry name" value="BolA/IbaG_stress_morph_reg"/>
</dbReference>
<dbReference type="InterPro" id="IPR002634">
    <property type="entry name" value="BolA"/>
</dbReference>
<dbReference type="InterPro" id="IPR036065">
    <property type="entry name" value="BolA-like_sf"/>
</dbReference>
<evidence type="ECO:0000313" key="3">
    <source>
        <dbReference type="EMBL" id="MFC6381831.1"/>
    </source>
</evidence>
<evidence type="ECO:0000256" key="1">
    <source>
        <dbReference type="ARBA" id="ARBA00005578"/>
    </source>
</evidence>
<name>A0ABW1W6Z6_9GAMM</name>
<comment type="similarity">
    <text evidence="1 2">Belongs to the BolA/IbaG family.</text>
</comment>
<accession>A0ABW1W6Z6</accession>
<keyword evidence="4" id="KW-1185">Reference proteome</keyword>
<dbReference type="Proteomes" id="UP001596264">
    <property type="component" value="Unassembled WGS sequence"/>
</dbReference>
<comment type="caution">
    <text evidence="3">The sequence shown here is derived from an EMBL/GenBank/DDBJ whole genome shotgun (WGS) entry which is preliminary data.</text>
</comment>
<dbReference type="PANTHER" id="PTHR46229:SF2">
    <property type="entry name" value="BOLA-LIKE PROTEIN 1"/>
    <property type="match status" value="1"/>
</dbReference>
<dbReference type="Pfam" id="PF01722">
    <property type="entry name" value="BolA"/>
    <property type="match status" value="1"/>
</dbReference>